<evidence type="ECO:0000256" key="5">
    <source>
        <dbReference type="PIRSR" id="PIRSR000105-2"/>
    </source>
</evidence>
<dbReference type="GO" id="GO:0016616">
    <property type="term" value="F:oxidoreductase activity, acting on the CH-OH group of donors, NAD or NADP as acceptor"/>
    <property type="evidence" value="ECO:0007669"/>
    <property type="project" value="InterPro"/>
</dbReference>
<feature type="binding site" evidence="5">
    <location>
        <position position="276"/>
    </location>
    <ligand>
        <name>NAD(+)</name>
        <dbReference type="ChEBI" id="CHEBI:57540"/>
    </ligand>
</feature>
<evidence type="ECO:0000259" key="6">
    <source>
        <dbReference type="Pfam" id="PF00725"/>
    </source>
</evidence>
<comment type="similarity">
    <text evidence="2">Belongs to the 3-hydroxyacyl-CoA dehydrogenase family.</text>
</comment>
<organism evidence="8">
    <name type="scientific">Kitasatospora camelliae</name>
    <dbReference type="NCBI Taxonomy" id="3156397"/>
    <lineage>
        <taxon>Bacteria</taxon>
        <taxon>Bacillati</taxon>
        <taxon>Actinomycetota</taxon>
        <taxon>Actinomycetes</taxon>
        <taxon>Kitasatosporales</taxon>
        <taxon>Streptomycetaceae</taxon>
        <taxon>Kitasatospora</taxon>
    </lineage>
</organism>
<proteinExistence type="inferred from homology"/>
<feature type="binding site" evidence="5">
    <location>
        <position position="121"/>
    </location>
    <ligand>
        <name>NAD(+)</name>
        <dbReference type="ChEBI" id="CHEBI:57540"/>
    </ligand>
</feature>
<protein>
    <submittedName>
        <fullName evidence="8">3-hydroxyacyl-CoA dehydrogenase family protein</fullName>
    </submittedName>
</protein>
<feature type="domain" description="3-hydroxyacyl-CoA dehydrogenase NAD binding" evidence="7">
    <location>
        <begin position="6"/>
        <end position="185"/>
    </location>
</feature>
<feature type="binding site" evidence="5">
    <location>
        <position position="145"/>
    </location>
    <ligand>
        <name>NAD(+)</name>
        <dbReference type="ChEBI" id="CHEBI:57540"/>
    </ligand>
</feature>
<name>A0AAU8K1I6_9ACTN</name>
<dbReference type="KEGG" id="kcm:ABWK59_25690"/>
<dbReference type="InterPro" id="IPR006108">
    <property type="entry name" value="3HC_DH_C"/>
</dbReference>
<evidence type="ECO:0000313" key="8">
    <source>
        <dbReference type="EMBL" id="XCM82050.1"/>
    </source>
</evidence>
<feature type="domain" description="3-hydroxyacyl-CoA dehydrogenase C-terminal" evidence="6">
    <location>
        <begin position="188"/>
        <end position="284"/>
    </location>
</feature>
<dbReference type="Gene3D" id="1.10.1040.10">
    <property type="entry name" value="N-(1-d-carboxylethyl)-l-norvaline Dehydrogenase, domain 2"/>
    <property type="match status" value="1"/>
</dbReference>
<accession>A0AAU8K1I6</accession>
<feature type="binding site" evidence="5">
    <location>
        <position position="34"/>
    </location>
    <ligand>
        <name>NAD(+)</name>
        <dbReference type="ChEBI" id="CHEBI:57540"/>
    </ligand>
</feature>
<dbReference type="RefSeq" id="WP_354642976.1">
    <property type="nucleotide sequence ID" value="NZ_CP159872.1"/>
</dbReference>
<feature type="binding site" evidence="5">
    <location>
        <begin position="11"/>
        <end position="16"/>
    </location>
    <ligand>
        <name>NAD(+)</name>
        <dbReference type="ChEBI" id="CHEBI:57540"/>
    </ligand>
</feature>
<dbReference type="InterPro" id="IPR008927">
    <property type="entry name" value="6-PGluconate_DH-like_C_sf"/>
</dbReference>
<evidence type="ECO:0000256" key="4">
    <source>
        <dbReference type="PIRSR" id="PIRSR000105-1"/>
    </source>
</evidence>
<dbReference type="InterPro" id="IPR022694">
    <property type="entry name" value="3-OHacyl-CoA_DH"/>
</dbReference>
<keyword evidence="3" id="KW-0560">Oxidoreductase</keyword>
<dbReference type="SUPFAM" id="SSF48179">
    <property type="entry name" value="6-phosphogluconate dehydrogenase C-terminal domain-like"/>
    <property type="match status" value="1"/>
</dbReference>
<dbReference type="AlphaFoldDB" id="A0AAU8K1I6"/>
<dbReference type="Pfam" id="PF00725">
    <property type="entry name" value="3HCDH"/>
    <property type="match status" value="1"/>
</dbReference>
<evidence type="ECO:0000256" key="2">
    <source>
        <dbReference type="ARBA" id="ARBA00009463"/>
    </source>
</evidence>
<dbReference type="PIRSF" id="PIRSF000105">
    <property type="entry name" value="HCDH"/>
    <property type="match status" value="1"/>
</dbReference>
<dbReference type="PANTHER" id="PTHR48075">
    <property type="entry name" value="3-HYDROXYACYL-COA DEHYDROGENASE FAMILY PROTEIN"/>
    <property type="match status" value="1"/>
</dbReference>
<feature type="binding site" evidence="5">
    <location>
        <position position="99"/>
    </location>
    <ligand>
        <name>NAD(+)</name>
        <dbReference type="ChEBI" id="CHEBI:57540"/>
    </ligand>
</feature>
<comment type="pathway">
    <text evidence="1">Lipid metabolism; butanoate metabolism.</text>
</comment>
<feature type="site" description="Important for catalytic activity" evidence="4">
    <location>
        <position position="142"/>
    </location>
</feature>
<keyword evidence="5" id="KW-0520">NAD</keyword>
<reference evidence="8" key="1">
    <citation type="submission" date="2024-06" db="EMBL/GenBank/DDBJ databases">
        <title>The genome sequences of Kitasatospora sp. strain HUAS MG31.</title>
        <authorList>
            <person name="Mo P."/>
        </authorList>
    </citation>
    <scope>NUCLEOTIDE SEQUENCE</scope>
    <source>
        <strain evidence="8">HUAS MG31</strain>
    </source>
</reference>
<dbReference type="EMBL" id="CP159872">
    <property type="protein sequence ID" value="XCM82050.1"/>
    <property type="molecule type" value="Genomic_DNA"/>
</dbReference>
<dbReference type="FunFam" id="3.40.50.720:FF:000009">
    <property type="entry name" value="Fatty oxidation complex, alpha subunit"/>
    <property type="match status" value="1"/>
</dbReference>
<dbReference type="Gene3D" id="3.40.50.720">
    <property type="entry name" value="NAD(P)-binding Rossmann-like Domain"/>
    <property type="match status" value="1"/>
</dbReference>
<dbReference type="GO" id="GO:0006631">
    <property type="term" value="P:fatty acid metabolic process"/>
    <property type="evidence" value="ECO:0007669"/>
    <property type="project" value="InterPro"/>
</dbReference>
<gene>
    <name evidence="8" type="ORF">ABWK59_25690</name>
</gene>
<dbReference type="InterPro" id="IPR036291">
    <property type="entry name" value="NAD(P)-bd_dom_sf"/>
</dbReference>
<sequence length="289" mass="31406">MSEIHTVGVVGAGVMGTGLAQALAQSGHRVLLVDRTEEILEGAERKIREGLRFGRLLGAKGPREDRDTVLKRITFTTAYEGFEEADFVIENITEDWGLKQGVYRRLDAVCPPRTVFAANTSVIPITRIGAATSRPDRVLGMHFMNPVPMKPTVEMIRGHHTSAGTVDTARTLLAQLGKEGILVEDSPGFVTNRVLMLTVNEAVYLVHEGVAGAEEVDRIFKTCFGHTMGPLETADLIGLDTILQSVEGLYAAFSDSKYRPCPLLVRMVDAGLLGRKSGQGFYSYATTLA</sequence>
<dbReference type="SUPFAM" id="SSF51735">
    <property type="entry name" value="NAD(P)-binding Rossmann-fold domains"/>
    <property type="match status" value="1"/>
</dbReference>
<dbReference type="InterPro" id="IPR006176">
    <property type="entry name" value="3-OHacyl-CoA_DH_NAD-bd"/>
</dbReference>
<dbReference type="PANTHER" id="PTHR48075:SF5">
    <property type="entry name" value="3-HYDROXYBUTYRYL-COA DEHYDROGENASE"/>
    <property type="match status" value="1"/>
</dbReference>
<dbReference type="GO" id="GO:0070403">
    <property type="term" value="F:NAD+ binding"/>
    <property type="evidence" value="ECO:0007669"/>
    <property type="project" value="InterPro"/>
</dbReference>
<evidence type="ECO:0000256" key="3">
    <source>
        <dbReference type="ARBA" id="ARBA00023002"/>
    </source>
</evidence>
<dbReference type="InterPro" id="IPR013328">
    <property type="entry name" value="6PGD_dom2"/>
</dbReference>
<dbReference type="Pfam" id="PF02737">
    <property type="entry name" value="3HCDH_N"/>
    <property type="match status" value="1"/>
</dbReference>
<evidence type="ECO:0000256" key="1">
    <source>
        <dbReference type="ARBA" id="ARBA00005086"/>
    </source>
</evidence>
<evidence type="ECO:0000259" key="7">
    <source>
        <dbReference type="Pfam" id="PF02737"/>
    </source>
</evidence>
<feature type="binding site" evidence="5">
    <location>
        <position position="94"/>
    </location>
    <ligand>
        <name>NAD(+)</name>
        <dbReference type="ChEBI" id="CHEBI:57540"/>
    </ligand>
</feature>